<reference evidence="10 11" key="1">
    <citation type="submission" date="2016-09" db="EMBL/GenBank/DDBJ databases">
        <title>Rhizobium sp. nov., a novel species isolated from the rice rhizosphere.</title>
        <authorList>
            <person name="Zhao J."/>
            <person name="Zhang X."/>
        </authorList>
    </citation>
    <scope>NUCLEOTIDE SEQUENCE [LARGE SCALE GENOMIC DNA]</scope>
    <source>
        <strain evidence="10 11">1.7048</strain>
    </source>
</reference>
<proteinExistence type="inferred from homology"/>
<dbReference type="PANTHER" id="PTHR24221:SF654">
    <property type="entry name" value="ATP-BINDING CASSETTE SUB-FAMILY B MEMBER 6"/>
    <property type="match status" value="1"/>
</dbReference>
<dbReference type="GO" id="GO:0034040">
    <property type="term" value="F:ATPase-coupled lipid transmembrane transporter activity"/>
    <property type="evidence" value="ECO:0007669"/>
    <property type="project" value="TreeGrafter"/>
</dbReference>
<dbReference type="OrthoDB" id="5288404at2"/>
<dbReference type="SMART" id="SM00382">
    <property type="entry name" value="AAA"/>
    <property type="match status" value="1"/>
</dbReference>
<dbReference type="PROSITE" id="PS00211">
    <property type="entry name" value="ABC_TRANSPORTER_1"/>
    <property type="match status" value="1"/>
</dbReference>
<dbReference type="RefSeq" id="WP_075627187.1">
    <property type="nucleotide sequence ID" value="NZ_FOAM01000001.1"/>
</dbReference>
<feature type="domain" description="ABC transmembrane type-1" evidence="9">
    <location>
        <begin position="20"/>
        <end position="310"/>
    </location>
</feature>
<dbReference type="GO" id="GO:0016887">
    <property type="term" value="F:ATP hydrolysis activity"/>
    <property type="evidence" value="ECO:0007669"/>
    <property type="project" value="InterPro"/>
</dbReference>
<keyword evidence="5" id="KW-0067">ATP-binding</keyword>
<evidence type="ECO:0000256" key="3">
    <source>
        <dbReference type="ARBA" id="ARBA00022692"/>
    </source>
</evidence>
<dbReference type="PROSITE" id="PS50929">
    <property type="entry name" value="ABC_TM1F"/>
    <property type="match status" value="1"/>
</dbReference>
<organism evidence="10 11">
    <name type="scientific">Xaviernesmea oryzae</name>
    <dbReference type="NCBI Taxonomy" id="464029"/>
    <lineage>
        <taxon>Bacteria</taxon>
        <taxon>Pseudomonadati</taxon>
        <taxon>Pseudomonadota</taxon>
        <taxon>Alphaproteobacteria</taxon>
        <taxon>Hyphomicrobiales</taxon>
        <taxon>Rhizobiaceae</taxon>
        <taxon>Rhizobium/Agrobacterium group</taxon>
        <taxon>Xaviernesmea</taxon>
    </lineage>
</organism>
<keyword evidence="3" id="KW-0812">Transmembrane</keyword>
<dbReference type="InterPro" id="IPR039421">
    <property type="entry name" value="Type_1_exporter"/>
</dbReference>
<evidence type="ECO:0000256" key="4">
    <source>
        <dbReference type="ARBA" id="ARBA00022741"/>
    </source>
</evidence>
<evidence type="ECO:0000256" key="5">
    <source>
        <dbReference type="ARBA" id="ARBA00022840"/>
    </source>
</evidence>
<name>A0A1Q9AXK6_9HYPH</name>
<keyword evidence="4" id="KW-0547">Nucleotide-binding</keyword>
<dbReference type="InterPro" id="IPR003593">
    <property type="entry name" value="AAA+_ATPase"/>
</dbReference>
<dbReference type="GO" id="GO:0005524">
    <property type="term" value="F:ATP binding"/>
    <property type="evidence" value="ECO:0007669"/>
    <property type="project" value="UniProtKB-KW"/>
</dbReference>
<dbReference type="InterPro" id="IPR036640">
    <property type="entry name" value="ABC1_TM_sf"/>
</dbReference>
<dbReference type="Gene3D" id="1.20.1560.10">
    <property type="entry name" value="ABC transporter type 1, transmembrane domain"/>
    <property type="match status" value="1"/>
</dbReference>
<dbReference type="AlphaFoldDB" id="A0A1Q9AXK6"/>
<dbReference type="PANTHER" id="PTHR24221">
    <property type="entry name" value="ATP-BINDING CASSETTE SUB-FAMILY B"/>
    <property type="match status" value="1"/>
</dbReference>
<dbReference type="Proteomes" id="UP000186364">
    <property type="component" value="Unassembled WGS sequence"/>
</dbReference>
<dbReference type="EMBL" id="MKIP01000037">
    <property type="protein sequence ID" value="OLP60173.1"/>
    <property type="molecule type" value="Genomic_DNA"/>
</dbReference>
<dbReference type="GO" id="GO:0005886">
    <property type="term" value="C:plasma membrane"/>
    <property type="evidence" value="ECO:0007669"/>
    <property type="project" value="UniProtKB-SubCell"/>
</dbReference>
<comment type="caution">
    <text evidence="10">The sequence shown here is derived from an EMBL/GenBank/DDBJ whole genome shotgun (WGS) entry which is preliminary data.</text>
</comment>
<keyword evidence="11" id="KW-1185">Reference proteome</keyword>
<dbReference type="CDD" id="cd03228">
    <property type="entry name" value="ABCC_MRP_Like"/>
    <property type="match status" value="1"/>
</dbReference>
<dbReference type="InterPro" id="IPR014223">
    <property type="entry name" value="ABC_CydC/D"/>
</dbReference>
<dbReference type="GO" id="GO:0034775">
    <property type="term" value="P:glutathione transmembrane transport"/>
    <property type="evidence" value="ECO:0007669"/>
    <property type="project" value="InterPro"/>
</dbReference>
<gene>
    <name evidence="10" type="ORF">BJF93_14430</name>
</gene>
<evidence type="ECO:0000313" key="11">
    <source>
        <dbReference type="Proteomes" id="UP000186364"/>
    </source>
</evidence>
<comment type="subcellular location">
    <subcellularLocation>
        <location evidence="1">Cell membrane</location>
        <topology evidence="1">Multi-pass membrane protein</topology>
    </subcellularLocation>
</comment>
<evidence type="ECO:0000259" key="8">
    <source>
        <dbReference type="PROSITE" id="PS50893"/>
    </source>
</evidence>
<dbReference type="InterPro" id="IPR003439">
    <property type="entry name" value="ABC_transporter-like_ATP-bd"/>
</dbReference>
<evidence type="ECO:0000256" key="1">
    <source>
        <dbReference type="ARBA" id="ARBA00004651"/>
    </source>
</evidence>
<keyword evidence="6" id="KW-1133">Transmembrane helix</keyword>
<dbReference type="Gene3D" id="3.40.50.300">
    <property type="entry name" value="P-loop containing nucleotide triphosphate hydrolases"/>
    <property type="match status" value="1"/>
</dbReference>
<protein>
    <submittedName>
        <fullName evidence="10">Thiol reductant ABC exporter subunit CydC</fullName>
    </submittedName>
</protein>
<dbReference type="GO" id="GO:0045454">
    <property type="term" value="P:cell redox homeostasis"/>
    <property type="evidence" value="ECO:0007669"/>
    <property type="project" value="InterPro"/>
</dbReference>
<evidence type="ECO:0000313" key="10">
    <source>
        <dbReference type="EMBL" id="OLP60173.1"/>
    </source>
</evidence>
<evidence type="ECO:0000256" key="2">
    <source>
        <dbReference type="ARBA" id="ARBA00005417"/>
    </source>
</evidence>
<dbReference type="NCBIfam" id="TIGR02868">
    <property type="entry name" value="CydC"/>
    <property type="match status" value="1"/>
</dbReference>
<dbReference type="InterPro" id="IPR017871">
    <property type="entry name" value="ABC_transporter-like_CS"/>
</dbReference>
<comment type="similarity">
    <text evidence="2">Belongs to the ABC transporter superfamily.</text>
</comment>
<dbReference type="Pfam" id="PF00005">
    <property type="entry name" value="ABC_tran"/>
    <property type="match status" value="1"/>
</dbReference>
<accession>A0A1Q9AXK6</accession>
<dbReference type="InterPro" id="IPR027417">
    <property type="entry name" value="P-loop_NTPase"/>
</dbReference>
<evidence type="ECO:0000256" key="7">
    <source>
        <dbReference type="ARBA" id="ARBA00023136"/>
    </source>
</evidence>
<dbReference type="SUPFAM" id="SSF90123">
    <property type="entry name" value="ABC transporter transmembrane region"/>
    <property type="match status" value="1"/>
</dbReference>
<evidence type="ECO:0000256" key="6">
    <source>
        <dbReference type="ARBA" id="ARBA00022989"/>
    </source>
</evidence>
<dbReference type="GO" id="GO:0140359">
    <property type="term" value="F:ABC-type transporter activity"/>
    <property type="evidence" value="ECO:0007669"/>
    <property type="project" value="InterPro"/>
</dbReference>
<evidence type="ECO:0000259" key="9">
    <source>
        <dbReference type="PROSITE" id="PS50929"/>
    </source>
</evidence>
<dbReference type="PROSITE" id="PS50893">
    <property type="entry name" value="ABC_TRANSPORTER_2"/>
    <property type="match status" value="1"/>
</dbReference>
<feature type="domain" description="ABC transporter" evidence="8">
    <location>
        <begin position="343"/>
        <end position="559"/>
    </location>
</feature>
<dbReference type="InterPro" id="IPR011527">
    <property type="entry name" value="ABC1_TM_dom"/>
</dbReference>
<sequence>MNLLVLLGPLYRQQAGRLMLALMLGLVTLFAGVALLGISGWFLTAAAMTTAGLAFNLFGPSSLIRGLSLLRILARYGEKVAGHDATLALLSTLRSAVFTRLFARIPLRQTASATGAPTSHADLMSRLTADIDQLDSLFVIGVSPLVNGAFAALLLGTVLALALPTALLPVLALLSLGIFGVPLALVLLARGPARQVVRHAATMRGMVIEAVESGDDLRAFDQTMLAQHRFEALNLTLAKGRRRLARTGAFAAFALQALTAAALVCVLLNGLEALSSDRLSGPVLVGLLLATMASFEAVSAILRGVARFGLAAASAERLAALLETPCAIEAEAHPVMLPPSLDIELIDVSFAYAPDRPALQALSLKIAQGETVALTGPSGSGKSTLFQLLLRLRDPDSGTVSLGGIDLTWADPEEIHATVALLEQDAPVFMGSIRDNLLIGNPHAGDGALWEMLDAVQLSATIAALPDRLDAFVGETGSTLSAGQARRLCLARTLLSRAEILLLDEPTASLDPALEEAILFALPRLARGRTLIVATHAPTSRLQGFDRHLRLSAKGGLESA</sequence>
<dbReference type="SUPFAM" id="SSF52540">
    <property type="entry name" value="P-loop containing nucleoside triphosphate hydrolases"/>
    <property type="match status" value="1"/>
</dbReference>
<keyword evidence="7" id="KW-0472">Membrane</keyword>